<protein>
    <submittedName>
        <fullName evidence="2">Uncharacterized protein</fullName>
    </submittedName>
</protein>
<dbReference type="OMA" id="PTCIEAE"/>
<keyword evidence="3" id="KW-1185">Reference proteome</keyword>
<dbReference type="InParanoid" id="G2QIW6"/>
<gene>
    <name evidence="2" type="ORF">MYCTH_2308011</name>
</gene>
<feature type="region of interest" description="Disordered" evidence="1">
    <location>
        <begin position="497"/>
        <end position="642"/>
    </location>
</feature>
<evidence type="ECO:0000256" key="1">
    <source>
        <dbReference type="SAM" id="MobiDB-lite"/>
    </source>
</evidence>
<feature type="compositionally biased region" description="Low complexity" evidence="1">
    <location>
        <begin position="869"/>
        <end position="888"/>
    </location>
</feature>
<feature type="region of interest" description="Disordered" evidence="1">
    <location>
        <begin position="124"/>
        <end position="254"/>
    </location>
</feature>
<feature type="compositionally biased region" description="Polar residues" evidence="1">
    <location>
        <begin position="709"/>
        <end position="718"/>
    </location>
</feature>
<feature type="region of interest" description="Disordered" evidence="1">
    <location>
        <begin position="1055"/>
        <end position="1074"/>
    </location>
</feature>
<feature type="compositionally biased region" description="Polar residues" evidence="1">
    <location>
        <begin position="743"/>
        <end position="762"/>
    </location>
</feature>
<proteinExistence type="predicted"/>
<dbReference type="KEGG" id="mtm:MYCTH_2308011"/>
<feature type="region of interest" description="Disordered" evidence="1">
    <location>
        <begin position="658"/>
        <end position="815"/>
    </location>
</feature>
<feature type="region of interest" description="Disordered" evidence="1">
    <location>
        <begin position="400"/>
        <end position="419"/>
    </location>
</feature>
<accession>G2QIW6</accession>
<dbReference type="eggNOG" id="ENOG502SEVN">
    <property type="taxonomic scope" value="Eukaryota"/>
</dbReference>
<dbReference type="Proteomes" id="UP000007322">
    <property type="component" value="Chromosome 5"/>
</dbReference>
<name>G2QIW6_THET4</name>
<dbReference type="HOGENOM" id="CLU_251409_0_0_1"/>
<evidence type="ECO:0000313" key="3">
    <source>
        <dbReference type="Proteomes" id="UP000007322"/>
    </source>
</evidence>
<feature type="compositionally biased region" description="Low complexity" evidence="1">
    <location>
        <begin position="510"/>
        <end position="521"/>
    </location>
</feature>
<organism evidence="2 3">
    <name type="scientific">Thermothelomyces thermophilus (strain ATCC 42464 / BCRC 31852 / DSM 1799)</name>
    <name type="common">Sporotrichum thermophile</name>
    <dbReference type="NCBI Taxonomy" id="573729"/>
    <lineage>
        <taxon>Eukaryota</taxon>
        <taxon>Fungi</taxon>
        <taxon>Dikarya</taxon>
        <taxon>Ascomycota</taxon>
        <taxon>Pezizomycotina</taxon>
        <taxon>Sordariomycetes</taxon>
        <taxon>Sordariomycetidae</taxon>
        <taxon>Sordariales</taxon>
        <taxon>Chaetomiaceae</taxon>
        <taxon>Thermothelomyces</taxon>
    </lineage>
</organism>
<feature type="compositionally biased region" description="Low complexity" evidence="1">
    <location>
        <begin position="1267"/>
        <end position="1294"/>
    </location>
</feature>
<feature type="compositionally biased region" description="Pro residues" evidence="1">
    <location>
        <begin position="303"/>
        <end position="313"/>
    </location>
</feature>
<feature type="compositionally biased region" description="Basic residues" evidence="1">
    <location>
        <begin position="988"/>
        <end position="997"/>
    </location>
</feature>
<feature type="region of interest" description="Disordered" evidence="1">
    <location>
        <begin position="1095"/>
        <end position="1125"/>
    </location>
</feature>
<feature type="compositionally biased region" description="Low complexity" evidence="1">
    <location>
        <begin position="597"/>
        <end position="614"/>
    </location>
</feature>
<feature type="region of interest" description="Disordered" evidence="1">
    <location>
        <begin position="869"/>
        <end position="1007"/>
    </location>
</feature>
<dbReference type="GeneID" id="11506633"/>
<dbReference type="EMBL" id="CP003006">
    <property type="protein sequence ID" value="AEO59594.1"/>
    <property type="molecule type" value="Genomic_DNA"/>
</dbReference>
<sequence length="1324" mass="139472">MTESNSGVQATPAADMLSQDNPITAECFLPPRFSCPRAWQRVAVAPVPGMRRQSRIWKRVGGLTVGTGQSPYIRAMAELERQGMGPRKRARHAHHLQAWGDAKWDPRAEERPDGHQDIVEAQGMVSDAAHKPTTTTNNTKTKPATYPEESLKWVPRKRHNSRWPLAPKSEAGSPTTHLQHSTESERLVSTEPVEATAKVDEEQMSKRSTRRLSRRISLFPGDESPRRLSTIALSPAGSSAPAASPVKRSSVALSPTKVADSPLRSFRVNATPTKVVLESPKVSPPEKSPAKLQAPLTPDTRPSSPPASPPASPAPLMFDQPVPDAQAEPQHEVRRRLSLQSARRSERGSNGALRLLALKRGTDNLNRRHSLTTIPAIAVGDGVRGESKSRRKTMDVFSSGLEATGGNAEDARTTGATPDHHRAEDVVEIDMKTRLDIFGQPPVTAAANPPLLSSDGQSPLTSGELGVAEKVEVEAEAEQATPCCQAATTSMAAETNEVPALTRETSPRLAESASVEGGSESDAVRLPDANELPCAAHEVSSDEGSPAPDDDLQEATQNLAVETNPHACVEMEHLSEQEMIEAQFTNGGSPVANVEQSESTTNADSSASSPASPRLRSDTPNLGAKATDAVQDEQPVVAASVTESHVCSGNVVSAANGTAVGTELPQHSTENTATDDLDENARATDDQAANPPKDCGVNPCPTGIANIQLPESSSGTDRSTPPSPGTPCSTPTARSTEPMEGVSNPQNQGDGLSPSGESSGFTPINKRRVPPPSDLPTGLRDDEEPAADHESDELDADEVVEEDVPQEEGDEDIVAMDEDMTVEAPKPECDTLQLHARQDDSETEMLRNFVTRVAAGKSAKAAAAAAALAKKIARRSSSLGSISSSTGSPVGRAGLETPGSRQPLGVRSPNSASPAKKRKADAFEDDLAKEDSSAEPCAEPTDGPRLKKRRKYPESILKTAPEPAAPSSEANSAPPSNITTSLLSPKSGPRRSTRARSTRVALKPSAPSANSIAFSMIPVRLPGMGAMDEPAMASDAHLSAARQRSEEKDLAAVTRANTRKNKGGAVPPPVVLAKQAEDPAGWRMRELKGVWEAKERRKGAALSEKGPEAEEEGGGKGKKGKKVKEVRWAEELVRYQPYEEGGGMFSGMARALLADVMADDGVDEIAEAEPPALAEPAVEKTARVAARKAGSGRKSSTTGEAAPAPPAAPASTRRTRSSKLPPPTPVKKLRGAGKPAAEKSPPAEKTEPAEKPAATPSLRTRARSLPKRAAAPAPATAPATVDPSPATASSSTRTGMATRRTRVTKLGMSGNGTPAPKRRGKAAA</sequence>
<evidence type="ECO:0000313" key="2">
    <source>
        <dbReference type="EMBL" id="AEO59594.1"/>
    </source>
</evidence>
<dbReference type="VEuPathDB" id="FungiDB:MYCTH_2308011"/>
<feature type="compositionally biased region" description="Basic and acidic residues" evidence="1">
    <location>
        <begin position="1241"/>
        <end position="1250"/>
    </location>
</feature>
<feature type="compositionally biased region" description="Acidic residues" evidence="1">
    <location>
        <begin position="781"/>
        <end position="815"/>
    </location>
</feature>
<reference evidence="2 3" key="1">
    <citation type="journal article" date="2011" name="Nat. Biotechnol.">
        <title>Comparative genomic analysis of the thermophilic biomass-degrading fungi Myceliophthora thermophila and Thielavia terrestris.</title>
        <authorList>
            <person name="Berka R.M."/>
            <person name="Grigoriev I.V."/>
            <person name="Otillar R."/>
            <person name="Salamov A."/>
            <person name="Grimwood J."/>
            <person name="Reid I."/>
            <person name="Ishmael N."/>
            <person name="John T."/>
            <person name="Darmond C."/>
            <person name="Moisan M.-C."/>
            <person name="Henrissat B."/>
            <person name="Coutinho P.M."/>
            <person name="Lombard V."/>
            <person name="Natvig D.O."/>
            <person name="Lindquist E."/>
            <person name="Schmutz J."/>
            <person name="Lucas S."/>
            <person name="Harris P."/>
            <person name="Powlowski J."/>
            <person name="Bellemare A."/>
            <person name="Taylor D."/>
            <person name="Butler G."/>
            <person name="de Vries R.P."/>
            <person name="Allijn I.E."/>
            <person name="van den Brink J."/>
            <person name="Ushinsky S."/>
            <person name="Storms R."/>
            <person name="Powell A.J."/>
            <person name="Paulsen I.T."/>
            <person name="Elbourne L.D.H."/>
            <person name="Baker S.E."/>
            <person name="Magnuson J."/>
            <person name="LaBoissiere S."/>
            <person name="Clutterbuck A.J."/>
            <person name="Martinez D."/>
            <person name="Wogulis M."/>
            <person name="de Leon A.L."/>
            <person name="Rey M.W."/>
            <person name="Tsang A."/>
        </authorList>
    </citation>
    <scope>NUCLEOTIDE SEQUENCE [LARGE SCALE GENOMIC DNA]</scope>
    <source>
        <strain evidence="3">ATCC 42464 / BCRC 31852 / DSM 1799</strain>
    </source>
</reference>
<feature type="compositionally biased region" description="Low complexity" evidence="1">
    <location>
        <begin position="960"/>
        <end position="977"/>
    </location>
</feature>
<feature type="compositionally biased region" description="Low complexity" evidence="1">
    <location>
        <begin position="131"/>
        <end position="145"/>
    </location>
</feature>
<feature type="region of interest" description="Disordered" evidence="1">
    <location>
        <begin position="1167"/>
        <end position="1324"/>
    </location>
</feature>
<feature type="region of interest" description="Disordered" evidence="1">
    <location>
        <begin position="277"/>
        <end position="348"/>
    </location>
</feature>
<dbReference type="RefSeq" id="XP_003664839.1">
    <property type="nucleotide sequence ID" value="XM_003664791.1"/>
</dbReference>
<dbReference type="OrthoDB" id="4207369at2759"/>
<feature type="compositionally biased region" description="Low complexity" evidence="1">
    <location>
        <begin position="234"/>
        <end position="245"/>
    </location>
</feature>